<dbReference type="OrthoDB" id="9805134at2"/>
<evidence type="ECO:0000259" key="5">
    <source>
        <dbReference type="PROSITE" id="PS50977"/>
    </source>
</evidence>
<gene>
    <name evidence="6" type="ORF">SAMN04488563_2870</name>
</gene>
<dbReference type="Gene3D" id="1.10.357.10">
    <property type="entry name" value="Tetracycline Repressor, domain 2"/>
    <property type="match status" value="1"/>
</dbReference>
<dbReference type="Gene3D" id="1.10.10.60">
    <property type="entry name" value="Homeodomain-like"/>
    <property type="match status" value="1"/>
</dbReference>
<protein>
    <submittedName>
        <fullName evidence="6">DNA-binding transcriptional regulator, AcrR family</fullName>
    </submittedName>
</protein>
<dbReference type="InterPro" id="IPR036271">
    <property type="entry name" value="Tet_transcr_reg_TetR-rel_C_sf"/>
</dbReference>
<evidence type="ECO:0000256" key="2">
    <source>
        <dbReference type="ARBA" id="ARBA00023125"/>
    </source>
</evidence>
<dbReference type="PROSITE" id="PS01081">
    <property type="entry name" value="HTH_TETR_1"/>
    <property type="match status" value="1"/>
</dbReference>
<evidence type="ECO:0000256" key="1">
    <source>
        <dbReference type="ARBA" id="ARBA00023015"/>
    </source>
</evidence>
<organism evidence="6 7">
    <name type="scientific">Jiangella alkaliphila</name>
    <dbReference type="NCBI Taxonomy" id="419479"/>
    <lineage>
        <taxon>Bacteria</taxon>
        <taxon>Bacillati</taxon>
        <taxon>Actinomycetota</taxon>
        <taxon>Actinomycetes</taxon>
        <taxon>Jiangellales</taxon>
        <taxon>Jiangellaceae</taxon>
        <taxon>Jiangella</taxon>
    </lineage>
</organism>
<evidence type="ECO:0000256" key="4">
    <source>
        <dbReference type="PROSITE-ProRule" id="PRU00335"/>
    </source>
</evidence>
<feature type="domain" description="HTH tetR-type" evidence="5">
    <location>
        <begin position="8"/>
        <end position="68"/>
    </location>
</feature>
<dbReference type="Pfam" id="PF00440">
    <property type="entry name" value="TetR_N"/>
    <property type="match status" value="1"/>
</dbReference>
<reference evidence="7" key="1">
    <citation type="submission" date="2016-10" db="EMBL/GenBank/DDBJ databases">
        <authorList>
            <person name="Varghese N."/>
            <person name="Submissions S."/>
        </authorList>
    </citation>
    <scope>NUCLEOTIDE SEQUENCE [LARGE SCALE GENOMIC DNA]</scope>
    <source>
        <strain evidence="7">DSM 45079</strain>
    </source>
</reference>
<evidence type="ECO:0000256" key="3">
    <source>
        <dbReference type="ARBA" id="ARBA00023163"/>
    </source>
</evidence>
<dbReference type="InterPro" id="IPR009057">
    <property type="entry name" value="Homeodomain-like_sf"/>
</dbReference>
<dbReference type="RefSeq" id="WP_046767416.1">
    <property type="nucleotide sequence ID" value="NZ_KQ061221.1"/>
</dbReference>
<evidence type="ECO:0000313" key="6">
    <source>
        <dbReference type="EMBL" id="SDU57686.1"/>
    </source>
</evidence>
<keyword evidence="1" id="KW-0805">Transcription regulation</keyword>
<dbReference type="PANTHER" id="PTHR47506">
    <property type="entry name" value="TRANSCRIPTIONAL REGULATORY PROTEIN"/>
    <property type="match status" value="1"/>
</dbReference>
<keyword evidence="2 4" id="KW-0238">DNA-binding</keyword>
<feature type="DNA-binding region" description="H-T-H motif" evidence="4">
    <location>
        <begin position="31"/>
        <end position="50"/>
    </location>
</feature>
<dbReference type="SUPFAM" id="SSF46689">
    <property type="entry name" value="Homeodomain-like"/>
    <property type="match status" value="1"/>
</dbReference>
<dbReference type="EMBL" id="LT629791">
    <property type="protein sequence ID" value="SDU57686.1"/>
    <property type="molecule type" value="Genomic_DNA"/>
</dbReference>
<dbReference type="AlphaFoldDB" id="A0A1H2JNH5"/>
<keyword evidence="3" id="KW-0804">Transcription</keyword>
<keyword evidence="7" id="KW-1185">Reference proteome</keyword>
<dbReference type="PANTHER" id="PTHR47506:SF1">
    <property type="entry name" value="HTH-TYPE TRANSCRIPTIONAL REGULATOR YJDC"/>
    <property type="match status" value="1"/>
</dbReference>
<name>A0A1H2JNH5_9ACTN</name>
<proteinExistence type="predicted"/>
<sequence>MGRGRPRGFDRDVALDRAMRLFWTRGYQDTSIADLTDVLGIGSPSLYAAFGSKASLFCMAADRYQDGDGGRPGVALTEAPTARGGVEALLRENVTLFTKRGGPRGCLLTRATLSCPPTDTTVVAYLERSRRDRLTALRTRLRTAAEAGEPLPSDDVDTVAMYYDAQVQGLAVRALEGATRPALLRTVDLTMAGWDALIAR</sequence>
<dbReference type="SUPFAM" id="SSF48498">
    <property type="entry name" value="Tetracyclin repressor-like, C-terminal domain"/>
    <property type="match status" value="1"/>
</dbReference>
<dbReference type="InterPro" id="IPR023772">
    <property type="entry name" value="DNA-bd_HTH_TetR-type_CS"/>
</dbReference>
<dbReference type="PROSITE" id="PS50977">
    <property type="entry name" value="HTH_TETR_2"/>
    <property type="match status" value="1"/>
</dbReference>
<evidence type="ECO:0000313" key="7">
    <source>
        <dbReference type="Proteomes" id="UP000182977"/>
    </source>
</evidence>
<dbReference type="GO" id="GO:0003677">
    <property type="term" value="F:DNA binding"/>
    <property type="evidence" value="ECO:0007669"/>
    <property type="project" value="UniProtKB-UniRule"/>
</dbReference>
<accession>A0A1H2JNH5</accession>
<dbReference type="Proteomes" id="UP000182977">
    <property type="component" value="Chromosome I"/>
</dbReference>
<dbReference type="InterPro" id="IPR001647">
    <property type="entry name" value="HTH_TetR"/>
</dbReference>